<evidence type="ECO:0000313" key="2">
    <source>
        <dbReference type="EMBL" id="CAA9349785.1"/>
    </source>
</evidence>
<dbReference type="AlphaFoldDB" id="A0A6J4M4S2"/>
<protein>
    <submittedName>
        <fullName evidence="2">Uncharacterized protein</fullName>
    </submittedName>
</protein>
<sequence>VRVRPPCRAEDQRTHRRGQPVTGRGSPEPLRTASARPSAARPRRPPRRM</sequence>
<reference evidence="2" key="1">
    <citation type="submission" date="2020-02" db="EMBL/GenBank/DDBJ databases">
        <authorList>
            <person name="Meier V. D."/>
        </authorList>
    </citation>
    <scope>NUCLEOTIDE SEQUENCE</scope>
    <source>
        <strain evidence="2">AVDCRST_MAG72</strain>
    </source>
</reference>
<name>A0A6J4M4S2_9ACTN</name>
<evidence type="ECO:0000256" key="1">
    <source>
        <dbReference type="SAM" id="MobiDB-lite"/>
    </source>
</evidence>
<gene>
    <name evidence="2" type="ORF">AVDCRST_MAG72-1371</name>
</gene>
<organism evidence="2">
    <name type="scientific">uncultured Nocardioidaceae bacterium</name>
    <dbReference type="NCBI Taxonomy" id="253824"/>
    <lineage>
        <taxon>Bacteria</taxon>
        <taxon>Bacillati</taxon>
        <taxon>Actinomycetota</taxon>
        <taxon>Actinomycetes</taxon>
        <taxon>Propionibacteriales</taxon>
        <taxon>Nocardioidaceae</taxon>
        <taxon>environmental samples</taxon>
    </lineage>
</organism>
<dbReference type="EMBL" id="CADCUJ010000059">
    <property type="protein sequence ID" value="CAA9349785.1"/>
    <property type="molecule type" value="Genomic_DNA"/>
</dbReference>
<feature type="non-terminal residue" evidence="2">
    <location>
        <position position="1"/>
    </location>
</feature>
<feature type="region of interest" description="Disordered" evidence="1">
    <location>
        <begin position="1"/>
        <end position="49"/>
    </location>
</feature>
<feature type="non-terminal residue" evidence="2">
    <location>
        <position position="49"/>
    </location>
</feature>
<accession>A0A6J4M4S2</accession>
<proteinExistence type="predicted"/>